<dbReference type="PANTHER" id="PTHR11431:SF127">
    <property type="entry name" value="BACTERIAL NON-HEME FERRITIN"/>
    <property type="match status" value="1"/>
</dbReference>
<dbReference type="CDD" id="cd01055">
    <property type="entry name" value="Nonheme_Ferritin"/>
    <property type="match status" value="1"/>
</dbReference>
<comment type="similarity">
    <text evidence="1 8">Belongs to the ferritin family. Prokaryotic subfamily.</text>
</comment>
<accession>A0A365Y4F5</accession>
<dbReference type="EMBL" id="QFFJ01000001">
    <property type="protein sequence ID" value="RBL93472.1"/>
    <property type="molecule type" value="Genomic_DNA"/>
</dbReference>
<evidence type="ECO:0000256" key="6">
    <source>
        <dbReference type="ARBA" id="ARBA00054546"/>
    </source>
</evidence>
<evidence type="ECO:0000256" key="5">
    <source>
        <dbReference type="ARBA" id="ARBA00023004"/>
    </source>
</evidence>
<dbReference type="GO" id="GO:0006826">
    <property type="term" value="P:iron ion transport"/>
    <property type="evidence" value="ECO:0007669"/>
    <property type="project" value="InterPro"/>
</dbReference>
<keyword evidence="8" id="KW-0963">Cytoplasm</keyword>
<feature type="binding site" evidence="7">
    <location>
        <position position="21"/>
    </location>
    <ligand>
        <name>Fe cation</name>
        <dbReference type="ChEBI" id="CHEBI:24875"/>
        <label>1</label>
    </ligand>
</feature>
<evidence type="ECO:0000313" key="11">
    <source>
        <dbReference type="Proteomes" id="UP000253410"/>
    </source>
</evidence>
<dbReference type="InterPro" id="IPR001519">
    <property type="entry name" value="Ferritin"/>
</dbReference>
<evidence type="ECO:0000256" key="1">
    <source>
        <dbReference type="ARBA" id="ARBA00006950"/>
    </source>
</evidence>
<feature type="domain" description="Ferritin-like diiron" evidence="9">
    <location>
        <begin position="4"/>
        <end position="149"/>
    </location>
</feature>
<keyword evidence="11" id="KW-1185">Reference proteome</keyword>
<dbReference type="Proteomes" id="UP000253410">
    <property type="component" value="Unassembled WGS sequence"/>
</dbReference>
<protein>
    <recommendedName>
        <fullName evidence="8">Ferritin</fullName>
        <ecNumber evidence="8">1.16.3.2</ecNumber>
    </recommendedName>
</protein>
<evidence type="ECO:0000256" key="8">
    <source>
        <dbReference type="RuleBase" id="RU361145"/>
    </source>
</evidence>
<keyword evidence="5 7" id="KW-0408">Iron</keyword>
<feature type="binding site" evidence="7">
    <location>
        <position position="131"/>
    </location>
    <ligand>
        <name>Fe cation</name>
        <dbReference type="ChEBI" id="CHEBI:24875"/>
        <label>1</label>
    </ligand>
</feature>
<comment type="function">
    <text evidence="8">Iron-storage protein.</text>
</comment>
<reference evidence="10 11" key="1">
    <citation type="submission" date="2018-05" db="EMBL/GenBank/DDBJ databases">
        <title>Chitinophaga sp. K3CV102501T nov., isolated from isolated from a monsoon evergreen broad-leaved forest soil.</title>
        <authorList>
            <person name="Lv Y."/>
        </authorList>
    </citation>
    <scope>NUCLEOTIDE SEQUENCE [LARGE SCALE GENOMIC DNA]</scope>
    <source>
        <strain evidence="10 11">GDMCC 1.1325</strain>
    </source>
</reference>
<dbReference type="OrthoDB" id="9801481at2"/>
<dbReference type="Gene3D" id="1.20.1260.10">
    <property type="match status" value="1"/>
</dbReference>
<dbReference type="GO" id="GO:0042802">
    <property type="term" value="F:identical protein binding"/>
    <property type="evidence" value="ECO:0007669"/>
    <property type="project" value="UniProtKB-ARBA"/>
</dbReference>
<evidence type="ECO:0000256" key="3">
    <source>
        <dbReference type="ARBA" id="ARBA00022723"/>
    </source>
</evidence>
<dbReference type="RefSeq" id="WP_113616072.1">
    <property type="nucleotide sequence ID" value="NZ_QFFJ01000001.1"/>
</dbReference>
<dbReference type="FunFam" id="1.20.1260.10:FF:000001">
    <property type="entry name" value="Non-heme ferritin"/>
    <property type="match status" value="1"/>
</dbReference>
<comment type="subcellular location">
    <subcellularLocation>
        <location evidence="8">Cytoplasm</location>
    </subcellularLocation>
</comment>
<sequence>MLLKELSAKIEAALNQQVEMEAASSQYYLAMASWSEVQGYNGVAQFLYRHSDEERVHMLKLLKFINERGGHGIVPALKQPSLKFKDLHNIFDQVYTHELKVSKEINHLVDLSLHEKDYATHNFMQWYVTEQIEEERMARHILDKLKIIGEDKGGLYSFDRDLAIFNTVDGR</sequence>
<feature type="binding site" evidence="7">
    <location>
        <position position="54"/>
    </location>
    <ligand>
        <name>Fe cation</name>
        <dbReference type="ChEBI" id="CHEBI:24875"/>
        <label>1</label>
    </ligand>
</feature>
<feature type="binding site" evidence="7">
    <location>
        <position position="98"/>
    </location>
    <ligand>
        <name>Fe cation</name>
        <dbReference type="ChEBI" id="CHEBI:24875"/>
        <label>1</label>
    </ligand>
</feature>
<keyword evidence="3 7" id="KW-0479">Metal-binding</keyword>
<keyword evidence="4" id="KW-0560">Oxidoreductase</keyword>
<gene>
    <name evidence="10" type="ORF">DF182_13230</name>
</gene>
<name>A0A365Y4F5_9BACT</name>
<comment type="catalytic activity">
    <reaction evidence="8">
        <text>4 Fe(2+) + O2 + 6 H2O = 4 iron(III) oxide-hydroxide + 12 H(+)</text>
        <dbReference type="Rhea" id="RHEA:11972"/>
        <dbReference type="ChEBI" id="CHEBI:15377"/>
        <dbReference type="ChEBI" id="CHEBI:15378"/>
        <dbReference type="ChEBI" id="CHEBI:15379"/>
        <dbReference type="ChEBI" id="CHEBI:29033"/>
        <dbReference type="ChEBI" id="CHEBI:78619"/>
        <dbReference type="EC" id="1.16.3.2"/>
    </reaction>
</comment>
<dbReference type="PROSITE" id="PS50905">
    <property type="entry name" value="FERRITIN_LIKE"/>
    <property type="match status" value="1"/>
</dbReference>
<dbReference type="InterPro" id="IPR009078">
    <property type="entry name" value="Ferritin-like_SF"/>
</dbReference>
<comment type="function">
    <text evidence="6">May alleviate iron toxicity in the presence of oxygen.</text>
</comment>
<dbReference type="AlphaFoldDB" id="A0A365Y4F5"/>
<evidence type="ECO:0000313" key="10">
    <source>
        <dbReference type="EMBL" id="RBL93472.1"/>
    </source>
</evidence>
<evidence type="ECO:0000256" key="4">
    <source>
        <dbReference type="ARBA" id="ARBA00023002"/>
    </source>
</evidence>
<evidence type="ECO:0000256" key="2">
    <source>
        <dbReference type="ARBA" id="ARBA00022434"/>
    </source>
</evidence>
<proteinExistence type="inferred from homology"/>
<evidence type="ECO:0000259" key="9">
    <source>
        <dbReference type="PROSITE" id="PS50905"/>
    </source>
</evidence>
<feature type="binding site" evidence="7">
    <location>
        <position position="57"/>
    </location>
    <ligand>
        <name>Fe cation</name>
        <dbReference type="ChEBI" id="CHEBI:24875"/>
        <label>1</label>
    </ligand>
</feature>
<dbReference type="InterPro" id="IPR008331">
    <property type="entry name" value="Ferritin_DPS_dom"/>
</dbReference>
<keyword evidence="2 8" id="KW-0409">Iron storage</keyword>
<dbReference type="InterPro" id="IPR041719">
    <property type="entry name" value="Ferritin_prok"/>
</dbReference>
<dbReference type="PANTHER" id="PTHR11431">
    <property type="entry name" value="FERRITIN"/>
    <property type="match status" value="1"/>
</dbReference>
<dbReference type="GO" id="GO:0008198">
    <property type="term" value="F:ferrous iron binding"/>
    <property type="evidence" value="ECO:0007669"/>
    <property type="project" value="TreeGrafter"/>
</dbReference>
<evidence type="ECO:0000256" key="7">
    <source>
        <dbReference type="PIRSR" id="PIRSR601519-1"/>
    </source>
</evidence>
<dbReference type="GO" id="GO:0008199">
    <property type="term" value="F:ferric iron binding"/>
    <property type="evidence" value="ECO:0007669"/>
    <property type="project" value="InterPro"/>
</dbReference>
<dbReference type="EC" id="1.16.3.2" evidence="8"/>
<dbReference type="Pfam" id="PF00210">
    <property type="entry name" value="Ferritin"/>
    <property type="match status" value="1"/>
</dbReference>
<dbReference type="GO" id="GO:0006879">
    <property type="term" value="P:intracellular iron ion homeostasis"/>
    <property type="evidence" value="ECO:0007669"/>
    <property type="project" value="UniProtKB-KW"/>
</dbReference>
<organism evidence="10 11">
    <name type="scientific">Chitinophaga flava</name>
    <dbReference type="NCBI Taxonomy" id="2259036"/>
    <lineage>
        <taxon>Bacteria</taxon>
        <taxon>Pseudomonadati</taxon>
        <taxon>Bacteroidota</taxon>
        <taxon>Chitinophagia</taxon>
        <taxon>Chitinophagales</taxon>
        <taxon>Chitinophagaceae</taxon>
        <taxon>Chitinophaga</taxon>
    </lineage>
</organism>
<comment type="caution">
    <text evidence="10">The sequence shown here is derived from an EMBL/GenBank/DDBJ whole genome shotgun (WGS) entry which is preliminary data.</text>
</comment>
<dbReference type="GO" id="GO:0005737">
    <property type="term" value="C:cytoplasm"/>
    <property type="evidence" value="ECO:0007669"/>
    <property type="project" value="UniProtKB-SubCell"/>
</dbReference>
<dbReference type="InterPro" id="IPR009040">
    <property type="entry name" value="Ferritin-like_diiron"/>
</dbReference>
<dbReference type="SUPFAM" id="SSF47240">
    <property type="entry name" value="Ferritin-like"/>
    <property type="match status" value="1"/>
</dbReference>
<dbReference type="InterPro" id="IPR012347">
    <property type="entry name" value="Ferritin-like"/>
</dbReference>
<dbReference type="GO" id="GO:0016491">
    <property type="term" value="F:oxidoreductase activity"/>
    <property type="evidence" value="ECO:0007669"/>
    <property type="project" value="UniProtKB-KW"/>
</dbReference>